<dbReference type="Pfam" id="PF00575">
    <property type="entry name" value="S1"/>
    <property type="match status" value="1"/>
</dbReference>
<dbReference type="SMART" id="SM00316">
    <property type="entry name" value="S1"/>
    <property type="match status" value="1"/>
</dbReference>
<dbReference type="EMBL" id="JFHK01000015">
    <property type="protein sequence ID" value="OAA30057.1"/>
    <property type="molecule type" value="Genomic_DNA"/>
</dbReference>
<accession>A0A176K0C1</accession>
<sequence length="121" mass="13746">MSAKVGNIVEGKITAVMKFGAHVELEGGEQGFLHISKISKSYVKNIDDHLKVGQKVKVKVVGTTRDGKWELSIKDLGESGNEDQNLDKDFERKLSKFLKDSSRKISDYRRRLDKKRGIKKR</sequence>
<feature type="domain" description="S1 motif" evidence="1">
    <location>
        <begin position="6"/>
        <end position="74"/>
    </location>
</feature>
<dbReference type="Proteomes" id="UP000077339">
    <property type="component" value="Unassembled WGS sequence"/>
</dbReference>
<keyword evidence="3" id="KW-1185">Reference proteome</keyword>
<organism evidence="2 3">
    <name type="scientific">Kosmotoga arenicorallina S304</name>
    <dbReference type="NCBI Taxonomy" id="1453497"/>
    <lineage>
        <taxon>Bacteria</taxon>
        <taxon>Thermotogati</taxon>
        <taxon>Thermotogota</taxon>
        <taxon>Thermotogae</taxon>
        <taxon>Kosmotogales</taxon>
        <taxon>Kosmotogaceae</taxon>
        <taxon>Kosmotoga</taxon>
    </lineage>
</organism>
<comment type="caution">
    <text evidence="2">The sequence shown here is derived from an EMBL/GenBank/DDBJ whole genome shotgun (WGS) entry which is preliminary data.</text>
</comment>
<dbReference type="OrthoDB" id="9810507at2"/>
<name>A0A176K0C1_9BACT</name>
<dbReference type="PATRIC" id="fig|1453497.3.peg.143"/>
<dbReference type="SUPFAM" id="SSF50249">
    <property type="entry name" value="Nucleic acid-binding proteins"/>
    <property type="match status" value="1"/>
</dbReference>
<dbReference type="PROSITE" id="PS50126">
    <property type="entry name" value="S1"/>
    <property type="match status" value="1"/>
</dbReference>
<gene>
    <name evidence="2" type="ORF">AT15_00660</name>
</gene>
<dbReference type="AlphaFoldDB" id="A0A176K0C1"/>
<evidence type="ECO:0000313" key="2">
    <source>
        <dbReference type="EMBL" id="OAA30057.1"/>
    </source>
</evidence>
<dbReference type="GO" id="GO:0006412">
    <property type="term" value="P:translation"/>
    <property type="evidence" value="ECO:0007669"/>
    <property type="project" value="TreeGrafter"/>
</dbReference>
<dbReference type="Gene3D" id="2.40.50.140">
    <property type="entry name" value="Nucleic acid-binding proteins"/>
    <property type="match status" value="1"/>
</dbReference>
<evidence type="ECO:0000313" key="3">
    <source>
        <dbReference type="Proteomes" id="UP000077339"/>
    </source>
</evidence>
<dbReference type="RefSeq" id="WP_084251577.1">
    <property type="nucleotide sequence ID" value="NZ_JFHK01000015.1"/>
</dbReference>
<dbReference type="STRING" id="1453497.AT15_00660"/>
<dbReference type="InterPro" id="IPR050437">
    <property type="entry name" value="Ribos_protein_bS1-like"/>
</dbReference>
<dbReference type="InterPro" id="IPR012340">
    <property type="entry name" value="NA-bd_OB-fold"/>
</dbReference>
<evidence type="ECO:0000259" key="1">
    <source>
        <dbReference type="PROSITE" id="PS50126"/>
    </source>
</evidence>
<reference evidence="2 3" key="1">
    <citation type="submission" date="2014-02" db="EMBL/GenBank/DDBJ databases">
        <title>Kosmotoga genome sequencing.</title>
        <authorList>
            <person name="Pollo S.M."/>
            <person name="Charchuk R."/>
            <person name="Nesbo C.L."/>
        </authorList>
    </citation>
    <scope>NUCLEOTIDE SEQUENCE [LARGE SCALE GENOMIC DNA]</scope>
    <source>
        <strain evidence="2 3">S304</strain>
    </source>
</reference>
<proteinExistence type="predicted"/>
<protein>
    <submittedName>
        <fullName evidence="2">RNA-binding protein</fullName>
    </submittedName>
</protein>
<dbReference type="PANTHER" id="PTHR10724">
    <property type="entry name" value="30S RIBOSOMAL PROTEIN S1"/>
    <property type="match status" value="1"/>
</dbReference>
<dbReference type="InterPro" id="IPR003029">
    <property type="entry name" value="S1_domain"/>
</dbReference>
<dbReference type="GO" id="GO:0003729">
    <property type="term" value="F:mRNA binding"/>
    <property type="evidence" value="ECO:0007669"/>
    <property type="project" value="TreeGrafter"/>
</dbReference>
<dbReference type="GO" id="GO:0003735">
    <property type="term" value="F:structural constituent of ribosome"/>
    <property type="evidence" value="ECO:0007669"/>
    <property type="project" value="TreeGrafter"/>
</dbReference>